<keyword evidence="2" id="KW-0479">Metal-binding</keyword>
<protein>
    <recommendedName>
        <fullName evidence="5">4Fe-4S ferredoxin-type domain-containing protein</fullName>
    </recommendedName>
</protein>
<dbReference type="PROSITE" id="PS51379">
    <property type="entry name" value="4FE4S_FER_2"/>
    <property type="match status" value="2"/>
</dbReference>
<dbReference type="SUPFAM" id="SSF54862">
    <property type="entry name" value="4Fe-4S ferredoxins"/>
    <property type="match status" value="1"/>
</dbReference>
<reference evidence="6" key="1">
    <citation type="journal article" date="2014" name="Front. Microbiol.">
        <title>High frequency of phylogenetically diverse reductive dehalogenase-homologous genes in deep subseafloor sedimentary metagenomes.</title>
        <authorList>
            <person name="Kawai M."/>
            <person name="Futagami T."/>
            <person name="Toyoda A."/>
            <person name="Takaki Y."/>
            <person name="Nishi S."/>
            <person name="Hori S."/>
            <person name="Arai W."/>
            <person name="Tsubouchi T."/>
            <person name="Morono Y."/>
            <person name="Uchiyama I."/>
            <person name="Ito T."/>
            <person name="Fujiyama A."/>
            <person name="Inagaki F."/>
            <person name="Takami H."/>
        </authorList>
    </citation>
    <scope>NUCLEOTIDE SEQUENCE</scope>
    <source>
        <strain evidence="6">Expedition CK06-06</strain>
    </source>
</reference>
<dbReference type="Pfam" id="PF13237">
    <property type="entry name" value="Fer4_10"/>
    <property type="match status" value="1"/>
</dbReference>
<dbReference type="PROSITE" id="PS00198">
    <property type="entry name" value="4FE4S_FER_1"/>
    <property type="match status" value="2"/>
</dbReference>
<sequence length="141" mass="16360">MPWEDVVEIFRPETVHMGVVTVDREKCTKCGLCIANCPFRAWEEDEDGFPRQKAEYECFSCFNCMVPCPADAMSITDVYHVDEGFYATDPHPLPAKMPYEPRDEEGNLDEWNAIERAVYHRRSVRNFKDKPVPETIEGRIP</sequence>
<organism evidence="6">
    <name type="scientific">marine sediment metagenome</name>
    <dbReference type="NCBI Taxonomy" id="412755"/>
    <lineage>
        <taxon>unclassified sequences</taxon>
        <taxon>metagenomes</taxon>
        <taxon>ecological metagenomes</taxon>
    </lineage>
</organism>
<proteinExistence type="predicted"/>
<evidence type="ECO:0000256" key="2">
    <source>
        <dbReference type="ARBA" id="ARBA00022723"/>
    </source>
</evidence>
<dbReference type="Gene3D" id="3.30.70.20">
    <property type="match status" value="1"/>
</dbReference>
<evidence type="ECO:0000256" key="4">
    <source>
        <dbReference type="ARBA" id="ARBA00023014"/>
    </source>
</evidence>
<dbReference type="EMBL" id="BARS01050058">
    <property type="protein sequence ID" value="GAG44814.1"/>
    <property type="molecule type" value="Genomic_DNA"/>
</dbReference>
<feature type="non-terminal residue" evidence="6">
    <location>
        <position position="141"/>
    </location>
</feature>
<dbReference type="InterPro" id="IPR017896">
    <property type="entry name" value="4Fe4S_Fe-S-bd"/>
</dbReference>
<dbReference type="PANTHER" id="PTHR43687">
    <property type="entry name" value="ADENYLYLSULFATE REDUCTASE, BETA SUBUNIT"/>
    <property type="match status" value="1"/>
</dbReference>
<dbReference type="InterPro" id="IPR050572">
    <property type="entry name" value="Fe-S_Ferredoxin"/>
</dbReference>
<dbReference type="PANTHER" id="PTHR43687:SF1">
    <property type="entry name" value="FERREDOXIN III"/>
    <property type="match status" value="1"/>
</dbReference>
<feature type="domain" description="4Fe-4S ferredoxin-type" evidence="5">
    <location>
        <begin position="18"/>
        <end position="47"/>
    </location>
</feature>
<dbReference type="InterPro" id="IPR017900">
    <property type="entry name" value="4Fe4S_Fe_S_CS"/>
</dbReference>
<comment type="caution">
    <text evidence="6">The sequence shown here is derived from an EMBL/GenBank/DDBJ whole genome shotgun (WGS) entry which is preliminary data.</text>
</comment>
<evidence type="ECO:0000256" key="3">
    <source>
        <dbReference type="ARBA" id="ARBA00023004"/>
    </source>
</evidence>
<keyword evidence="1" id="KW-0004">4Fe-4S</keyword>
<evidence type="ECO:0000313" key="6">
    <source>
        <dbReference type="EMBL" id="GAG44814.1"/>
    </source>
</evidence>
<dbReference type="GO" id="GO:0046872">
    <property type="term" value="F:metal ion binding"/>
    <property type="evidence" value="ECO:0007669"/>
    <property type="project" value="UniProtKB-KW"/>
</dbReference>
<keyword evidence="4" id="KW-0411">Iron-sulfur</keyword>
<gene>
    <name evidence="6" type="ORF">S01H1_74798</name>
</gene>
<feature type="domain" description="4Fe-4S ferredoxin-type" evidence="5">
    <location>
        <begin position="48"/>
        <end position="78"/>
    </location>
</feature>
<keyword evidence="3" id="KW-0408">Iron</keyword>
<evidence type="ECO:0000256" key="1">
    <source>
        <dbReference type="ARBA" id="ARBA00022485"/>
    </source>
</evidence>
<dbReference type="GO" id="GO:0051539">
    <property type="term" value="F:4 iron, 4 sulfur cluster binding"/>
    <property type="evidence" value="ECO:0007669"/>
    <property type="project" value="UniProtKB-KW"/>
</dbReference>
<name>X0XNR1_9ZZZZ</name>
<evidence type="ECO:0000259" key="5">
    <source>
        <dbReference type="PROSITE" id="PS51379"/>
    </source>
</evidence>
<accession>X0XNR1</accession>
<dbReference type="AlphaFoldDB" id="X0XNR1"/>